<proteinExistence type="predicted"/>
<dbReference type="SUPFAM" id="SSF56601">
    <property type="entry name" value="beta-lactamase/transpeptidase-like"/>
    <property type="match status" value="1"/>
</dbReference>
<organism evidence="2 3">
    <name type="scientific">Siphonobacter aquaeclarae</name>
    <dbReference type="NCBI Taxonomy" id="563176"/>
    <lineage>
        <taxon>Bacteria</taxon>
        <taxon>Pseudomonadati</taxon>
        <taxon>Bacteroidota</taxon>
        <taxon>Cytophagia</taxon>
        <taxon>Cytophagales</taxon>
        <taxon>Cytophagaceae</taxon>
        <taxon>Siphonobacter</taxon>
    </lineage>
</organism>
<evidence type="ECO:0000313" key="2">
    <source>
        <dbReference type="EMBL" id="SDN11479.1"/>
    </source>
</evidence>
<evidence type="ECO:0000259" key="1">
    <source>
        <dbReference type="Pfam" id="PF00144"/>
    </source>
</evidence>
<dbReference type="Gene3D" id="3.40.710.10">
    <property type="entry name" value="DD-peptidase/beta-lactamase superfamily"/>
    <property type="match status" value="1"/>
</dbReference>
<protein>
    <submittedName>
        <fullName evidence="2">CubicO group peptidase, beta-lactamase class C family</fullName>
    </submittedName>
</protein>
<dbReference type="Pfam" id="PF00144">
    <property type="entry name" value="Beta-lactamase"/>
    <property type="match status" value="1"/>
</dbReference>
<dbReference type="EMBL" id="FNGS01000016">
    <property type="protein sequence ID" value="SDN11479.1"/>
    <property type="molecule type" value="Genomic_DNA"/>
</dbReference>
<keyword evidence="3" id="KW-1185">Reference proteome</keyword>
<evidence type="ECO:0000313" key="3">
    <source>
        <dbReference type="Proteomes" id="UP000198901"/>
    </source>
</evidence>
<name>A0A1G9YQH3_9BACT</name>
<sequence length="503" mass="55095">MKYLLPVLLIACLFTACRKQREDPAPAVELDTLRAVTAVTSASFQITSTLKHADKGLAVVYGHCWSATNTLPTIADQKSEQSAAPTLFPHSFTSPINGLNENTRYYVRAYAIAGQVTVYSDPVTVTTYPGFFALFSKVLEDSLRNRNFGYGYVLLQNGVVKAESAGGLKARTTDPGGEKPYLLDTKMHIASMSKTITAMAFLKLASERGIRTGDPIVNYLPANWVKGPGIGSVTFRDLLTHRSGIIGSGQYCANGSYSENIYTGLKKLIADGIVPANRGNYCYQNANFGLFRVLIPAILGYGFSGDDATDDQQTQQRYIEYVQQNVLEKAGIAGAVPDTPAEFTYTYDFPYSGAAGWNQGNFRNTTGAYGWYLTPREAGKLYSSVFTTDNTSVLTQAYKDTLTTYRLGCFGGTTSDGPILYHDGWWYLRSLTYQGIRTAWVRFPNGILAILFVNALHGQNGLFPSRNGDDILTVLNSSYARARQLHSGRAAAASLYLEYPDPH</sequence>
<dbReference type="PANTHER" id="PTHR43283">
    <property type="entry name" value="BETA-LACTAMASE-RELATED"/>
    <property type="match status" value="1"/>
</dbReference>
<feature type="domain" description="Beta-lactamase-related" evidence="1">
    <location>
        <begin position="149"/>
        <end position="458"/>
    </location>
</feature>
<dbReference type="InterPro" id="IPR012338">
    <property type="entry name" value="Beta-lactam/transpept-like"/>
</dbReference>
<dbReference type="AlphaFoldDB" id="A0A1G9YQH3"/>
<dbReference type="InterPro" id="IPR001466">
    <property type="entry name" value="Beta-lactam-related"/>
</dbReference>
<dbReference type="Proteomes" id="UP000198901">
    <property type="component" value="Unassembled WGS sequence"/>
</dbReference>
<dbReference type="STRING" id="563176.SAMN04488090_5013"/>
<reference evidence="2 3" key="1">
    <citation type="submission" date="2016-10" db="EMBL/GenBank/DDBJ databases">
        <authorList>
            <person name="de Groot N.N."/>
        </authorList>
    </citation>
    <scope>NUCLEOTIDE SEQUENCE [LARGE SCALE GENOMIC DNA]</scope>
    <source>
        <strain evidence="2 3">DSM 21668</strain>
    </source>
</reference>
<dbReference type="InterPro" id="IPR050789">
    <property type="entry name" value="Diverse_Enzym_Activities"/>
</dbReference>
<dbReference type="RefSeq" id="WP_093209281.1">
    <property type="nucleotide sequence ID" value="NZ_FNGS01000016.1"/>
</dbReference>
<accession>A0A1G9YQH3</accession>
<dbReference type="PROSITE" id="PS51257">
    <property type="entry name" value="PROKAR_LIPOPROTEIN"/>
    <property type="match status" value="1"/>
</dbReference>
<dbReference type="OrthoDB" id="912546at2"/>
<gene>
    <name evidence="2" type="ORF">SAMN04488090_5013</name>
</gene>